<organism evidence="2 3">
    <name type="scientific">Holothuria leucospilota</name>
    <name type="common">Black long sea cucumber</name>
    <name type="synonym">Mertensiothuria leucospilota</name>
    <dbReference type="NCBI Taxonomy" id="206669"/>
    <lineage>
        <taxon>Eukaryota</taxon>
        <taxon>Metazoa</taxon>
        <taxon>Echinodermata</taxon>
        <taxon>Eleutherozoa</taxon>
        <taxon>Echinozoa</taxon>
        <taxon>Holothuroidea</taxon>
        <taxon>Aspidochirotacea</taxon>
        <taxon>Aspidochirotida</taxon>
        <taxon>Holothuriidae</taxon>
        <taxon>Holothuria</taxon>
    </lineage>
</organism>
<gene>
    <name evidence="2" type="ORF">HOLleu_11740</name>
</gene>
<dbReference type="Proteomes" id="UP001152320">
    <property type="component" value="Chromosome 5"/>
</dbReference>
<dbReference type="PANTHER" id="PTHR46791">
    <property type="entry name" value="EXPRESSED PROTEIN"/>
    <property type="match status" value="1"/>
</dbReference>
<reference evidence="2" key="1">
    <citation type="submission" date="2021-10" db="EMBL/GenBank/DDBJ databases">
        <title>Tropical sea cucumber genome reveals ecological adaptation and Cuvierian tubules defense mechanism.</title>
        <authorList>
            <person name="Chen T."/>
        </authorList>
    </citation>
    <scope>NUCLEOTIDE SEQUENCE</scope>
    <source>
        <strain evidence="2">Nanhai2018</strain>
        <tissue evidence="2">Muscle</tissue>
    </source>
</reference>
<keyword evidence="3" id="KW-1185">Reference proteome</keyword>
<dbReference type="OrthoDB" id="5971504at2759"/>
<evidence type="ECO:0000313" key="3">
    <source>
        <dbReference type="Proteomes" id="UP001152320"/>
    </source>
</evidence>
<name>A0A9Q1CA91_HOLLE</name>
<accession>A0A9Q1CA91</accession>
<dbReference type="SUPFAM" id="SSF53098">
    <property type="entry name" value="Ribonuclease H-like"/>
    <property type="match status" value="1"/>
</dbReference>
<protein>
    <recommendedName>
        <fullName evidence="1">Integrase core domain-containing protein</fullName>
    </recommendedName>
</protein>
<dbReference type="Pfam" id="PF24764">
    <property type="entry name" value="rva_4"/>
    <property type="match status" value="1"/>
</dbReference>
<dbReference type="AlphaFoldDB" id="A0A9Q1CA91"/>
<dbReference type="InterPro" id="IPR058913">
    <property type="entry name" value="Integrase_dom_put"/>
</dbReference>
<evidence type="ECO:0000313" key="2">
    <source>
        <dbReference type="EMBL" id="KAJ8041048.1"/>
    </source>
</evidence>
<proteinExistence type="predicted"/>
<sequence>MQGYEAKEILYLLGLCHNIFISTRHLKRLLRRLNLRRRGQESPIEDIAMVMMNELEVNGRNIGYRSMWQRLNFAYGLHVTQNRTRQMLRIIDPEGVARRTANRLLRRIYRCPGPNHMVHIDGYDKLKPYGIAIHGAVDGFSRKILWLKAGYSNNNPRLIAKFYLDFIRHIDGVPKVIRADRGTEKVLVRRMHVALRWFNRDGYARENSFQYGRSSSNQRIESWWSQLRRTLTNSWINIFKDLRDRGLFDNSDSVQVECLRFCFVPLIQKQLDSITIQWNQHRIRKQRHGECPSGKPDLMYHIPEAYKTTDCKMSLDYPERELLEVEREYCSDFPRYGCHEGFVNVVEELVGDIDQYEMPNSPMEALRLYTSLLDLLQ</sequence>
<evidence type="ECO:0000259" key="1">
    <source>
        <dbReference type="Pfam" id="PF24764"/>
    </source>
</evidence>
<dbReference type="InterPro" id="IPR012337">
    <property type="entry name" value="RNaseH-like_sf"/>
</dbReference>
<dbReference type="PANTHER" id="PTHR46791:SF13">
    <property type="entry name" value="CLR5 DOMAIN-CONTAINING PROTEIN"/>
    <property type="match status" value="1"/>
</dbReference>
<dbReference type="EMBL" id="JAIZAY010000005">
    <property type="protein sequence ID" value="KAJ8041048.1"/>
    <property type="molecule type" value="Genomic_DNA"/>
</dbReference>
<feature type="domain" description="Integrase core" evidence="1">
    <location>
        <begin position="108"/>
        <end position="288"/>
    </location>
</feature>
<comment type="caution">
    <text evidence="2">The sequence shown here is derived from an EMBL/GenBank/DDBJ whole genome shotgun (WGS) entry which is preliminary data.</text>
</comment>